<dbReference type="InterPro" id="IPR004638">
    <property type="entry name" value="EmrB-like"/>
</dbReference>
<evidence type="ECO:0000256" key="8">
    <source>
        <dbReference type="SAM" id="Phobius"/>
    </source>
</evidence>
<dbReference type="PANTHER" id="PTHR42718:SF9">
    <property type="entry name" value="MAJOR FACILITATOR SUPERFAMILY MULTIDRUG TRANSPORTER MFSC"/>
    <property type="match status" value="1"/>
</dbReference>
<protein>
    <submittedName>
        <fullName evidence="10">Tetracycline resistance protein tetb signature</fullName>
    </submittedName>
</protein>
<sequence>MLIPRLNIPDSRYRWFALGTTLIGGFMSILDTSIVNIAVPKMMAAFSVGTDDAQWILTAYMLTMGVLQPATGYLCNTFGARRMYLLSLFTFVVGSALCGMAWSNDSMIAFRVFQAIGGGLIIPITMSIVYQEFPPAERNIALGIWGMSVAMAPAVGPTLSGYLVDYWDWRYIFTINIPVGILGYVVASLVLRETTLIKNTKFDYAGFLTSSTGLFCLLLALSKGVDKGWDSFYIVSLLYAAFALLTLFILIELSTDNPMLDLTLFKDWNFTVGSIFVFITTTILMGSMFMVPLFLENLLGHTAMQSGMLLLPAALVGGFLMPVAAKLADRFGAKPFVILGALFALGGTFPLMYIDLDTSSQYVVFVQILRGVFIGLAMMTCTVLSMNNVPMAKVSQASAINNTLRQVSGSFGIAVLSTVLQNRQIFHTAQIAAAMNNTSPAARTMIQYGEKLFAHAGSTASVAHQQSLVLLNSLVQRQAIIFTYDDAFWVLGVFAILGVVAALLLKQTKAGHGGQTVVAME</sequence>
<dbReference type="SUPFAM" id="SSF103473">
    <property type="entry name" value="MFS general substrate transporter"/>
    <property type="match status" value="1"/>
</dbReference>
<evidence type="ECO:0000256" key="6">
    <source>
        <dbReference type="ARBA" id="ARBA00022989"/>
    </source>
</evidence>
<feature type="transmembrane region" description="Helical" evidence="8">
    <location>
        <begin position="202"/>
        <end position="220"/>
    </location>
</feature>
<dbReference type="InterPro" id="IPR020846">
    <property type="entry name" value="MFS_dom"/>
</dbReference>
<accession>A0A498R4G4</accession>
<evidence type="ECO:0000259" key="9">
    <source>
        <dbReference type="PROSITE" id="PS50850"/>
    </source>
</evidence>
<evidence type="ECO:0000256" key="3">
    <source>
        <dbReference type="ARBA" id="ARBA00022448"/>
    </source>
</evidence>
<feature type="transmembrane region" description="Helical" evidence="8">
    <location>
        <begin position="169"/>
        <end position="190"/>
    </location>
</feature>
<feature type="transmembrane region" description="Helical" evidence="8">
    <location>
        <begin position="15"/>
        <end position="35"/>
    </location>
</feature>
<feature type="domain" description="Major facilitator superfamily (MFS) profile" evidence="9">
    <location>
        <begin position="17"/>
        <end position="510"/>
    </location>
</feature>
<evidence type="ECO:0000256" key="1">
    <source>
        <dbReference type="ARBA" id="ARBA00004651"/>
    </source>
</evidence>
<feature type="transmembrane region" description="Helical" evidence="8">
    <location>
        <begin position="142"/>
        <end position="163"/>
    </location>
</feature>
<dbReference type="InterPro" id="IPR011701">
    <property type="entry name" value="MFS"/>
</dbReference>
<dbReference type="GO" id="GO:0022857">
    <property type="term" value="F:transmembrane transporter activity"/>
    <property type="evidence" value="ECO:0007669"/>
    <property type="project" value="InterPro"/>
</dbReference>
<feature type="transmembrane region" description="Helical" evidence="8">
    <location>
        <begin position="362"/>
        <end position="384"/>
    </location>
</feature>
<evidence type="ECO:0000256" key="2">
    <source>
        <dbReference type="ARBA" id="ARBA00008537"/>
    </source>
</evidence>
<dbReference type="PRINTS" id="PR01036">
    <property type="entry name" value="TCRTETB"/>
</dbReference>
<dbReference type="AlphaFoldDB" id="A0A498R4G4"/>
<dbReference type="NCBIfam" id="TIGR00711">
    <property type="entry name" value="efflux_EmrB"/>
    <property type="match status" value="1"/>
</dbReference>
<evidence type="ECO:0000256" key="4">
    <source>
        <dbReference type="ARBA" id="ARBA00022475"/>
    </source>
</evidence>
<dbReference type="Proteomes" id="UP000277811">
    <property type="component" value="Unassembled WGS sequence"/>
</dbReference>
<evidence type="ECO:0000256" key="5">
    <source>
        <dbReference type="ARBA" id="ARBA00022692"/>
    </source>
</evidence>
<feature type="transmembrane region" description="Helical" evidence="8">
    <location>
        <begin position="272"/>
        <end position="295"/>
    </location>
</feature>
<feature type="transmembrane region" description="Helical" evidence="8">
    <location>
        <begin position="336"/>
        <end position="356"/>
    </location>
</feature>
<dbReference type="Gene3D" id="1.20.1250.20">
    <property type="entry name" value="MFS general substrate transporter like domains"/>
    <property type="match status" value="1"/>
</dbReference>
<comment type="subcellular location">
    <subcellularLocation>
        <location evidence="1">Cell membrane</location>
        <topology evidence="1">Multi-pass membrane protein</topology>
    </subcellularLocation>
</comment>
<organism evidence="10 11">
    <name type="scientific">Lucifera butyrica</name>
    <dbReference type="NCBI Taxonomy" id="1351585"/>
    <lineage>
        <taxon>Bacteria</taxon>
        <taxon>Bacillati</taxon>
        <taxon>Bacillota</taxon>
        <taxon>Negativicutes</taxon>
        <taxon>Veillonellales</taxon>
        <taxon>Veillonellaceae</taxon>
        <taxon>Lucifera</taxon>
    </lineage>
</organism>
<dbReference type="RefSeq" id="WP_122626073.1">
    <property type="nucleotide sequence ID" value="NZ_UPPP01000052.1"/>
</dbReference>
<feature type="transmembrane region" description="Helical" evidence="8">
    <location>
        <begin position="307"/>
        <end position="324"/>
    </location>
</feature>
<dbReference type="CDD" id="cd17503">
    <property type="entry name" value="MFS_LmrB_MDR_like"/>
    <property type="match status" value="1"/>
</dbReference>
<feature type="transmembrane region" description="Helical" evidence="8">
    <location>
        <begin position="232"/>
        <end position="251"/>
    </location>
</feature>
<keyword evidence="6 8" id="KW-1133">Transmembrane helix</keyword>
<name>A0A498R4G4_9FIRM</name>
<keyword evidence="4" id="KW-1003">Cell membrane</keyword>
<dbReference type="PANTHER" id="PTHR42718">
    <property type="entry name" value="MAJOR FACILITATOR SUPERFAMILY MULTIDRUG TRANSPORTER MFSC"/>
    <property type="match status" value="1"/>
</dbReference>
<keyword evidence="3" id="KW-0813">Transport</keyword>
<comment type="similarity">
    <text evidence="2">Belongs to the major facilitator superfamily. EmrB family.</text>
</comment>
<feature type="transmembrane region" description="Helical" evidence="8">
    <location>
        <begin position="55"/>
        <end position="76"/>
    </location>
</feature>
<dbReference type="GO" id="GO:0005886">
    <property type="term" value="C:plasma membrane"/>
    <property type="evidence" value="ECO:0007669"/>
    <property type="project" value="UniProtKB-SubCell"/>
</dbReference>
<proteinExistence type="inferred from homology"/>
<feature type="transmembrane region" description="Helical" evidence="8">
    <location>
        <begin position="108"/>
        <end position="130"/>
    </location>
</feature>
<dbReference type="Pfam" id="PF07690">
    <property type="entry name" value="MFS_1"/>
    <property type="match status" value="1"/>
</dbReference>
<dbReference type="EMBL" id="UPPP01000052">
    <property type="protein sequence ID" value="VBB05063.1"/>
    <property type="molecule type" value="Genomic_DNA"/>
</dbReference>
<evidence type="ECO:0000313" key="10">
    <source>
        <dbReference type="EMBL" id="VBB05063.1"/>
    </source>
</evidence>
<evidence type="ECO:0000256" key="7">
    <source>
        <dbReference type="ARBA" id="ARBA00023136"/>
    </source>
</evidence>
<dbReference type="OrthoDB" id="102502at2"/>
<feature type="transmembrane region" description="Helical" evidence="8">
    <location>
        <begin position="487"/>
        <end position="505"/>
    </location>
</feature>
<dbReference type="InterPro" id="IPR036259">
    <property type="entry name" value="MFS_trans_sf"/>
</dbReference>
<gene>
    <name evidence="10" type="ORF">LUCI_0269</name>
</gene>
<reference evidence="10 11" key="1">
    <citation type="submission" date="2018-06" db="EMBL/GenBank/DDBJ databases">
        <authorList>
            <person name="Strepis N."/>
        </authorList>
    </citation>
    <scope>NUCLEOTIDE SEQUENCE [LARGE SCALE GENOMIC DNA]</scope>
    <source>
        <strain evidence="10">LUCI</strain>
    </source>
</reference>
<dbReference type="Gene3D" id="1.20.1720.10">
    <property type="entry name" value="Multidrug resistance protein D"/>
    <property type="match status" value="1"/>
</dbReference>
<keyword evidence="11" id="KW-1185">Reference proteome</keyword>
<feature type="transmembrane region" description="Helical" evidence="8">
    <location>
        <begin position="83"/>
        <end position="102"/>
    </location>
</feature>
<keyword evidence="5 8" id="KW-0812">Transmembrane</keyword>
<evidence type="ECO:0000313" key="11">
    <source>
        <dbReference type="Proteomes" id="UP000277811"/>
    </source>
</evidence>
<keyword evidence="7 8" id="KW-0472">Membrane</keyword>
<dbReference type="PROSITE" id="PS50850">
    <property type="entry name" value="MFS"/>
    <property type="match status" value="1"/>
</dbReference>